<reference evidence="6 7" key="1">
    <citation type="journal article" date="2019" name="Syst. Appl. Microbiol.">
        <title>Polyphasic characterization of two novel Lactobacillus spp. isolated from blown salami packages: Description of Lactobacillus halodurans sp. nov. and Lactobacillus salsicarnum sp. nov.</title>
        <authorList>
            <person name="Schuster J.A."/>
            <person name="Klingl A."/>
            <person name="Vogel R.F."/>
            <person name="Ehrmann M.A."/>
        </authorList>
    </citation>
    <scope>NUCLEOTIDE SEQUENCE [LARGE SCALE GENOMIC DNA]</scope>
    <source>
        <strain evidence="6 7">TMW 1.2118</strain>
    </source>
</reference>
<evidence type="ECO:0000256" key="1">
    <source>
        <dbReference type="ARBA" id="ARBA00023015"/>
    </source>
</evidence>
<organism evidence="6 7">
    <name type="scientific">Companilactobacillus mishanensis</name>
    <dbReference type="NCBI Taxonomy" id="2486008"/>
    <lineage>
        <taxon>Bacteria</taxon>
        <taxon>Bacillati</taxon>
        <taxon>Bacillota</taxon>
        <taxon>Bacilli</taxon>
        <taxon>Lactobacillales</taxon>
        <taxon>Lactobacillaceae</taxon>
        <taxon>Companilactobacillus</taxon>
    </lineage>
</organism>
<gene>
    <name evidence="6" type="ORF">FHL02_01485</name>
</gene>
<dbReference type="InterPro" id="IPR000281">
    <property type="entry name" value="HTH_RpiR"/>
</dbReference>
<dbReference type="CDD" id="cd05013">
    <property type="entry name" value="SIS_RpiR"/>
    <property type="match status" value="1"/>
</dbReference>
<dbReference type="AlphaFoldDB" id="A0A5P0ZF58"/>
<dbReference type="SUPFAM" id="SSF46689">
    <property type="entry name" value="Homeodomain-like"/>
    <property type="match status" value="1"/>
</dbReference>
<accession>A0A5P0ZF58</accession>
<dbReference type="InterPro" id="IPR035472">
    <property type="entry name" value="RpiR-like_SIS"/>
</dbReference>
<dbReference type="PROSITE" id="PS51464">
    <property type="entry name" value="SIS"/>
    <property type="match status" value="1"/>
</dbReference>
<evidence type="ECO:0000259" key="5">
    <source>
        <dbReference type="PROSITE" id="PS51464"/>
    </source>
</evidence>
<dbReference type="InterPro" id="IPR009057">
    <property type="entry name" value="Homeodomain-like_sf"/>
</dbReference>
<dbReference type="SUPFAM" id="SSF53697">
    <property type="entry name" value="SIS domain"/>
    <property type="match status" value="1"/>
</dbReference>
<dbReference type="PANTHER" id="PTHR30514">
    <property type="entry name" value="GLUCOKINASE"/>
    <property type="match status" value="1"/>
</dbReference>
<dbReference type="InterPro" id="IPR001347">
    <property type="entry name" value="SIS_dom"/>
</dbReference>
<keyword evidence="3" id="KW-0804">Transcription</keyword>
<evidence type="ECO:0000259" key="4">
    <source>
        <dbReference type="PROSITE" id="PS51071"/>
    </source>
</evidence>
<feature type="domain" description="SIS" evidence="5">
    <location>
        <begin position="122"/>
        <end position="264"/>
    </location>
</feature>
<dbReference type="InterPro" id="IPR046348">
    <property type="entry name" value="SIS_dom_sf"/>
</dbReference>
<protein>
    <submittedName>
        <fullName evidence="6">MurR/RpiR family transcriptional regulator</fullName>
    </submittedName>
</protein>
<evidence type="ECO:0000256" key="2">
    <source>
        <dbReference type="ARBA" id="ARBA00023125"/>
    </source>
</evidence>
<dbReference type="PANTHER" id="PTHR30514:SF10">
    <property type="entry name" value="MURR_RPIR FAMILY TRANSCRIPTIONAL REGULATOR"/>
    <property type="match status" value="1"/>
</dbReference>
<dbReference type="InterPro" id="IPR036388">
    <property type="entry name" value="WH-like_DNA-bd_sf"/>
</dbReference>
<dbReference type="Proteomes" id="UP000380386">
    <property type="component" value="Unassembled WGS sequence"/>
</dbReference>
<proteinExistence type="predicted"/>
<evidence type="ECO:0000313" key="6">
    <source>
        <dbReference type="EMBL" id="MQS51684.1"/>
    </source>
</evidence>
<feature type="domain" description="HTH rpiR-type" evidence="4">
    <location>
        <begin position="2"/>
        <end position="79"/>
    </location>
</feature>
<dbReference type="Gene3D" id="1.10.10.10">
    <property type="entry name" value="Winged helix-like DNA-binding domain superfamily/Winged helix DNA-binding domain"/>
    <property type="match status" value="1"/>
</dbReference>
<dbReference type="GO" id="GO:0003700">
    <property type="term" value="F:DNA-binding transcription factor activity"/>
    <property type="evidence" value="ECO:0007669"/>
    <property type="project" value="InterPro"/>
</dbReference>
<name>A0A5P0ZF58_9LACO</name>
<dbReference type="PROSITE" id="PS51071">
    <property type="entry name" value="HTH_RPIR"/>
    <property type="match status" value="1"/>
</dbReference>
<dbReference type="GO" id="GO:0097367">
    <property type="term" value="F:carbohydrate derivative binding"/>
    <property type="evidence" value="ECO:0007669"/>
    <property type="project" value="InterPro"/>
</dbReference>
<keyword evidence="1" id="KW-0805">Transcription regulation</keyword>
<comment type="caution">
    <text evidence="6">The sequence shown here is derived from an EMBL/GenBank/DDBJ whole genome shotgun (WGS) entry which is preliminary data.</text>
</comment>
<keyword evidence="2" id="KW-0238">DNA-binding</keyword>
<dbReference type="Pfam" id="PF01380">
    <property type="entry name" value="SIS"/>
    <property type="match status" value="1"/>
</dbReference>
<dbReference type="Gene3D" id="3.40.50.10490">
    <property type="entry name" value="Glucose-6-phosphate isomerase like protein, domain 1"/>
    <property type="match status" value="1"/>
</dbReference>
<dbReference type="InterPro" id="IPR047640">
    <property type="entry name" value="RpiR-like"/>
</dbReference>
<evidence type="ECO:0000313" key="7">
    <source>
        <dbReference type="Proteomes" id="UP000380386"/>
    </source>
</evidence>
<dbReference type="OrthoDB" id="370421at2"/>
<dbReference type="RefSeq" id="WP_153381793.1">
    <property type="nucleotide sequence ID" value="NZ_VDFM01000001.1"/>
</dbReference>
<dbReference type="Pfam" id="PF01418">
    <property type="entry name" value="HTH_6"/>
    <property type="match status" value="1"/>
</dbReference>
<sequence>MDSILLTIKQSKDNLTKTEQSIAEYILKNPHEVIKTSVQELAPKIPTSPASIVRFSQRLCGSGGYSDLKLRLSAESDVDTALYEELSPSDSIDDMKKKLSFRVDQTLTKTNSLLSEERLKAAINLFNEKNTIIAYGIGASMIAAQDLQQKLLRVGKTVVTNIDLHLLTTLLLAKKNETVLVLISNSGETKEIIKFAKIAHENNVPVISLTQNESSSLGYESDIVLKNDDSSENARLRSAATTSLISQLYAIDILYYSYFSLHFTENVKQISLSQKYISNNFKKDQ</sequence>
<dbReference type="EMBL" id="VDFM01000001">
    <property type="protein sequence ID" value="MQS51684.1"/>
    <property type="molecule type" value="Genomic_DNA"/>
</dbReference>
<dbReference type="GO" id="GO:0003677">
    <property type="term" value="F:DNA binding"/>
    <property type="evidence" value="ECO:0007669"/>
    <property type="project" value="UniProtKB-KW"/>
</dbReference>
<dbReference type="GO" id="GO:1901135">
    <property type="term" value="P:carbohydrate derivative metabolic process"/>
    <property type="evidence" value="ECO:0007669"/>
    <property type="project" value="InterPro"/>
</dbReference>
<evidence type="ECO:0000256" key="3">
    <source>
        <dbReference type="ARBA" id="ARBA00023163"/>
    </source>
</evidence>